<gene>
    <name evidence="1" type="ORF">K4H28_04685</name>
</gene>
<name>A0ABX8Z801_9NEIS</name>
<evidence type="ECO:0008006" key="3">
    <source>
        <dbReference type="Google" id="ProtNLM"/>
    </source>
</evidence>
<reference evidence="1 2" key="1">
    <citation type="submission" date="2021-08" db="EMBL/GenBank/DDBJ databases">
        <title>complete genome sequencing of Deefgea sp. D25.</title>
        <authorList>
            <person name="Bae J.-W."/>
            <person name="Gim D.-H."/>
        </authorList>
    </citation>
    <scope>NUCLEOTIDE SEQUENCE [LARGE SCALE GENOMIC DNA]</scope>
    <source>
        <strain evidence="1 2">D25</strain>
    </source>
</reference>
<evidence type="ECO:0000313" key="1">
    <source>
        <dbReference type="EMBL" id="QZA78711.1"/>
    </source>
</evidence>
<dbReference type="EMBL" id="CP081150">
    <property type="protein sequence ID" value="QZA78711.1"/>
    <property type="molecule type" value="Genomic_DNA"/>
</dbReference>
<dbReference type="PROSITE" id="PS51257">
    <property type="entry name" value="PROKAR_LIPOPROTEIN"/>
    <property type="match status" value="1"/>
</dbReference>
<protein>
    <recommendedName>
        <fullName evidence="3">Lipoprotein</fullName>
    </recommendedName>
</protein>
<organism evidence="1 2">
    <name type="scientific">Deefgea tanakiae</name>
    <dbReference type="NCBI Taxonomy" id="2865840"/>
    <lineage>
        <taxon>Bacteria</taxon>
        <taxon>Pseudomonadati</taxon>
        <taxon>Pseudomonadota</taxon>
        <taxon>Betaproteobacteria</taxon>
        <taxon>Neisseriales</taxon>
        <taxon>Chitinibacteraceae</taxon>
        <taxon>Deefgea</taxon>
    </lineage>
</organism>
<sequence length="210" mass="22555">MWKSLVLGLSLVLGGCASVPAPVENGRLTPPAGYGIAIIALTGQSFNDRSADLALHIDGPAGKTTEQINLGTDLIRAPSNPDYLRGRPLTFSFRPLGIQVGNSQNSSGRVLVLPLPAGQHMVKNVTGSWLREGVQSSSREMVNVQIQQPFSLAAGEVVYLGQVHVNMSFRSEVQFSVNPERDFFDLEARRGVTDFSNIVSRPLNAAATVQ</sequence>
<keyword evidence="2" id="KW-1185">Reference proteome</keyword>
<accession>A0ABX8Z801</accession>
<dbReference type="Proteomes" id="UP000825679">
    <property type="component" value="Chromosome"/>
</dbReference>
<evidence type="ECO:0000313" key="2">
    <source>
        <dbReference type="Proteomes" id="UP000825679"/>
    </source>
</evidence>
<dbReference type="RefSeq" id="WP_221007233.1">
    <property type="nucleotide sequence ID" value="NZ_CP081150.1"/>
</dbReference>
<proteinExistence type="predicted"/>